<organism evidence="1 2">
    <name type="scientific">Ceratitis capitata</name>
    <name type="common">Mediterranean fruit fly</name>
    <name type="synonym">Tephritis capitata</name>
    <dbReference type="NCBI Taxonomy" id="7213"/>
    <lineage>
        <taxon>Eukaryota</taxon>
        <taxon>Metazoa</taxon>
        <taxon>Ecdysozoa</taxon>
        <taxon>Arthropoda</taxon>
        <taxon>Hexapoda</taxon>
        <taxon>Insecta</taxon>
        <taxon>Pterygota</taxon>
        <taxon>Neoptera</taxon>
        <taxon>Endopterygota</taxon>
        <taxon>Diptera</taxon>
        <taxon>Brachycera</taxon>
        <taxon>Muscomorpha</taxon>
        <taxon>Tephritoidea</taxon>
        <taxon>Tephritidae</taxon>
        <taxon>Ceratitis</taxon>
        <taxon>Ceratitis</taxon>
    </lineage>
</organism>
<sequence length="96" mass="10966">MDLSKKLSEQGWHLTDDGIKKITAAASNASGIDVNDVRKIIPIITDMDFREIAGGALPTKRDDNILVELFYSYKRQEIFQHLNQMKTQRLLRDSCN</sequence>
<protein>
    <submittedName>
        <fullName evidence="1">(Mediterranean fruit fly) hypothetical protein</fullName>
    </submittedName>
</protein>
<evidence type="ECO:0000313" key="1">
    <source>
        <dbReference type="EMBL" id="CAD7003213.1"/>
    </source>
</evidence>
<accession>A0A811V1C6</accession>
<evidence type="ECO:0000313" key="2">
    <source>
        <dbReference type="Proteomes" id="UP000606786"/>
    </source>
</evidence>
<dbReference type="Proteomes" id="UP000606786">
    <property type="component" value="Unassembled WGS sequence"/>
</dbReference>
<keyword evidence="2" id="KW-1185">Reference proteome</keyword>
<proteinExistence type="predicted"/>
<dbReference type="AlphaFoldDB" id="A0A811V1C6"/>
<dbReference type="EMBL" id="CAJHJT010000034">
    <property type="protein sequence ID" value="CAD7003213.1"/>
    <property type="molecule type" value="Genomic_DNA"/>
</dbReference>
<name>A0A811V1C6_CERCA</name>
<gene>
    <name evidence="1" type="ORF">CCAP1982_LOCUS11673</name>
</gene>
<reference evidence="1" key="1">
    <citation type="submission" date="2020-11" db="EMBL/GenBank/DDBJ databases">
        <authorList>
            <person name="Whitehead M."/>
        </authorList>
    </citation>
    <scope>NUCLEOTIDE SEQUENCE</scope>
    <source>
        <strain evidence="1">EGII</strain>
    </source>
</reference>
<dbReference type="OrthoDB" id="197155at2759"/>
<comment type="caution">
    <text evidence="1">The sequence shown here is derived from an EMBL/GenBank/DDBJ whole genome shotgun (WGS) entry which is preliminary data.</text>
</comment>